<protein>
    <submittedName>
        <fullName evidence="2">NAD(P)-dependent oxidoreductase</fullName>
    </submittedName>
</protein>
<proteinExistence type="predicted"/>
<evidence type="ECO:0000259" key="1">
    <source>
        <dbReference type="Pfam" id="PF01370"/>
    </source>
</evidence>
<gene>
    <name evidence="2" type="ORF">KK078_15370</name>
</gene>
<dbReference type="PANTHER" id="PTHR48079">
    <property type="entry name" value="PROTEIN YEEZ"/>
    <property type="match status" value="1"/>
</dbReference>
<dbReference type="PANTHER" id="PTHR48079:SF6">
    <property type="entry name" value="NAD(P)-BINDING DOMAIN-CONTAINING PROTEIN-RELATED"/>
    <property type="match status" value="1"/>
</dbReference>
<dbReference type="Gene3D" id="3.40.50.720">
    <property type="entry name" value="NAD(P)-binding Rossmann-like Domain"/>
    <property type="match status" value="1"/>
</dbReference>
<evidence type="ECO:0000313" key="2">
    <source>
        <dbReference type="EMBL" id="MBT1687948.1"/>
    </source>
</evidence>
<comment type="caution">
    <text evidence="2">The sequence shown here is derived from an EMBL/GenBank/DDBJ whole genome shotgun (WGS) entry which is preliminary data.</text>
</comment>
<feature type="domain" description="NAD-dependent epimerase/dehydratase" evidence="1">
    <location>
        <begin position="5"/>
        <end position="220"/>
    </location>
</feature>
<dbReference type="EMBL" id="JAHESC010000021">
    <property type="protein sequence ID" value="MBT1687948.1"/>
    <property type="molecule type" value="Genomic_DNA"/>
</dbReference>
<dbReference type="GO" id="GO:0005737">
    <property type="term" value="C:cytoplasm"/>
    <property type="evidence" value="ECO:0007669"/>
    <property type="project" value="TreeGrafter"/>
</dbReference>
<evidence type="ECO:0000313" key="3">
    <source>
        <dbReference type="Proteomes" id="UP001319180"/>
    </source>
</evidence>
<dbReference type="Pfam" id="PF01370">
    <property type="entry name" value="Epimerase"/>
    <property type="match status" value="1"/>
</dbReference>
<organism evidence="2 3">
    <name type="scientific">Dawidia soli</name>
    <dbReference type="NCBI Taxonomy" id="2782352"/>
    <lineage>
        <taxon>Bacteria</taxon>
        <taxon>Pseudomonadati</taxon>
        <taxon>Bacteroidota</taxon>
        <taxon>Cytophagia</taxon>
        <taxon>Cytophagales</taxon>
        <taxon>Chryseotaleaceae</taxon>
        <taxon>Dawidia</taxon>
    </lineage>
</organism>
<dbReference type="AlphaFoldDB" id="A0AAP2D9K5"/>
<dbReference type="RefSeq" id="WP_254091176.1">
    <property type="nucleotide sequence ID" value="NZ_JAHESC010000021.1"/>
</dbReference>
<sequence>MKERVLITGASGFVGYHLIEAALAKGLEVTAAVRSSSKIDHLRQWPVQFITPDFTSVASLRAALEAGQYQYVIHAAGTVKAKDERAYTAANADITRNLAVAITQATLPFRKLVFLSSLAAQGPGANGESIREDDVAHPVSPYGKSKLLAEQYLGAIPGLPVVTLRPTAVYGPRDRDIFILIKTFAQGLEPYIGRGDQQLSFIYVKDLAAATIAALADGVTGTYLVADGKDYGRYALADITKRILNRKTIRVHLPLGVVKALAFVQETLGTIRGQAPALNRDKLAELTATNWTCNVTRLQRELGYVPKYTLETGLAETIQWYQENRWL</sequence>
<keyword evidence="3" id="KW-1185">Reference proteome</keyword>
<dbReference type="GO" id="GO:0004029">
    <property type="term" value="F:aldehyde dehydrogenase (NAD+) activity"/>
    <property type="evidence" value="ECO:0007669"/>
    <property type="project" value="TreeGrafter"/>
</dbReference>
<dbReference type="InterPro" id="IPR051783">
    <property type="entry name" value="NAD(P)-dependent_oxidoreduct"/>
</dbReference>
<name>A0AAP2D9K5_9BACT</name>
<dbReference type="InterPro" id="IPR001509">
    <property type="entry name" value="Epimerase_deHydtase"/>
</dbReference>
<dbReference type="InterPro" id="IPR036291">
    <property type="entry name" value="NAD(P)-bd_dom_sf"/>
</dbReference>
<accession>A0AAP2D9K5</accession>
<dbReference type="Proteomes" id="UP001319180">
    <property type="component" value="Unassembled WGS sequence"/>
</dbReference>
<dbReference type="SUPFAM" id="SSF51735">
    <property type="entry name" value="NAD(P)-binding Rossmann-fold domains"/>
    <property type="match status" value="1"/>
</dbReference>
<reference evidence="2 3" key="1">
    <citation type="submission" date="2021-05" db="EMBL/GenBank/DDBJ databases">
        <title>A Polyphasic approach of four new species of the genus Ohtaekwangia: Ohtaekwangia histidinii sp. nov., Ohtaekwangia cretensis sp. nov., Ohtaekwangia indiensis sp. nov., Ohtaekwangia reichenbachii sp. nov. from diverse environment.</title>
        <authorList>
            <person name="Octaviana S."/>
        </authorList>
    </citation>
    <scope>NUCLEOTIDE SEQUENCE [LARGE SCALE GENOMIC DNA]</scope>
    <source>
        <strain evidence="2 3">PWU37</strain>
    </source>
</reference>